<dbReference type="AlphaFoldDB" id="A0A8K1LD70"/>
<name>A0A8K1LD70_9PASS</name>
<dbReference type="OrthoDB" id="10586115at2759"/>
<protein>
    <submittedName>
        <fullName evidence="2">Uncharacterized protein</fullName>
    </submittedName>
</protein>
<dbReference type="EMBL" id="SWJQ01001042">
    <property type="protein sequence ID" value="TRZ09560.1"/>
    <property type="molecule type" value="Genomic_DNA"/>
</dbReference>
<evidence type="ECO:0000313" key="3">
    <source>
        <dbReference type="Proteomes" id="UP000796761"/>
    </source>
</evidence>
<evidence type="ECO:0000256" key="1">
    <source>
        <dbReference type="SAM" id="MobiDB-lite"/>
    </source>
</evidence>
<gene>
    <name evidence="2" type="ORF">HGM15179_017548</name>
</gene>
<sequence>ASELTISQLPRHGQGYLPPDQELHSSTSIPPHAPFTISGCSDSASHLCVFDSRKEEIIHLSVTTTATPPELFLGLTL</sequence>
<evidence type="ECO:0000313" key="2">
    <source>
        <dbReference type="EMBL" id="TRZ09560.1"/>
    </source>
</evidence>
<feature type="non-terminal residue" evidence="2">
    <location>
        <position position="1"/>
    </location>
</feature>
<feature type="non-terminal residue" evidence="2">
    <location>
        <position position="77"/>
    </location>
</feature>
<organism evidence="2 3">
    <name type="scientific">Zosterops borbonicus</name>
    <dbReference type="NCBI Taxonomy" id="364589"/>
    <lineage>
        <taxon>Eukaryota</taxon>
        <taxon>Metazoa</taxon>
        <taxon>Chordata</taxon>
        <taxon>Craniata</taxon>
        <taxon>Vertebrata</taxon>
        <taxon>Euteleostomi</taxon>
        <taxon>Archelosauria</taxon>
        <taxon>Archosauria</taxon>
        <taxon>Dinosauria</taxon>
        <taxon>Saurischia</taxon>
        <taxon>Theropoda</taxon>
        <taxon>Coelurosauria</taxon>
        <taxon>Aves</taxon>
        <taxon>Neognathae</taxon>
        <taxon>Neoaves</taxon>
        <taxon>Telluraves</taxon>
        <taxon>Australaves</taxon>
        <taxon>Passeriformes</taxon>
        <taxon>Sylvioidea</taxon>
        <taxon>Zosteropidae</taxon>
        <taxon>Zosterops</taxon>
    </lineage>
</organism>
<accession>A0A8K1LD70</accession>
<dbReference type="Proteomes" id="UP000796761">
    <property type="component" value="Unassembled WGS sequence"/>
</dbReference>
<comment type="caution">
    <text evidence="2">The sequence shown here is derived from an EMBL/GenBank/DDBJ whole genome shotgun (WGS) entry which is preliminary data.</text>
</comment>
<reference evidence="2" key="1">
    <citation type="submission" date="2019-04" db="EMBL/GenBank/DDBJ databases">
        <title>Genome assembly of Zosterops borbonicus 15179.</title>
        <authorList>
            <person name="Leroy T."/>
            <person name="Anselmetti Y."/>
            <person name="Tilak M.-K."/>
            <person name="Nabholz B."/>
        </authorList>
    </citation>
    <scope>NUCLEOTIDE SEQUENCE</scope>
    <source>
        <strain evidence="2">HGM_15179</strain>
        <tissue evidence="2">Muscle</tissue>
    </source>
</reference>
<feature type="region of interest" description="Disordered" evidence="1">
    <location>
        <begin position="1"/>
        <end position="30"/>
    </location>
</feature>
<keyword evidence="3" id="KW-1185">Reference proteome</keyword>
<proteinExistence type="predicted"/>